<dbReference type="OrthoDB" id="9768183at2"/>
<keyword evidence="3" id="KW-1185">Reference proteome</keyword>
<dbReference type="SUPFAM" id="SSF53850">
    <property type="entry name" value="Periplasmic binding protein-like II"/>
    <property type="match status" value="1"/>
</dbReference>
<dbReference type="AlphaFoldDB" id="A0A1C3RJH7"/>
<feature type="domain" description="Solute-binding protein family 3/N-terminal" evidence="1">
    <location>
        <begin position="45"/>
        <end position="246"/>
    </location>
</feature>
<dbReference type="EMBL" id="FLYE01000044">
    <property type="protein sequence ID" value="SCA57444.1"/>
    <property type="molecule type" value="Genomic_DNA"/>
</dbReference>
<dbReference type="Proteomes" id="UP000231658">
    <property type="component" value="Unassembled WGS sequence"/>
</dbReference>
<evidence type="ECO:0000313" key="3">
    <source>
        <dbReference type="Proteomes" id="UP000231658"/>
    </source>
</evidence>
<name>A0A1C3RJH7_9PROT</name>
<dbReference type="PANTHER" id="PTHR38834:SF3">
    <property type="entry name" value="SOLUTE-BINDING PROTEIN FAMILY 3_N-TERMINAL DOMAIN-CONTAINING PROTEIN"/>
    <property type="match status" value="1"/>
</dbReference>
<dbReference type="Pfam" id="PF00497">
    <property type="entry name" value="SBP_bac_3"/>
    <property type="match status" value="1"/>
</dbReference>
<sequence length="250" mass="28886">MISVLKVFLITLFLFSSKPLVAQPPEILRLVANEWEPYTGDRILNQGLATDIVSTALRRAGYDVMVNIVPWTRALKGVEAGNYHGIIAAWYNKEREKKMVYSDHYLTNDLVLFKRSEDQITFESLSDLEPYTIGTVRDYAYGEGFDTSQKLKKKPSLDLRTNIVRVSNGLIDLFPEDRFVVKHLLNTRYPEYFGKIDFLDKPLSQRTLHMTISKKTMDYEKIVQDFNQQLAAMKAEGLLDKLIKKHNLNF</sequence>
<gene>
    <name evidence="2" type="ORF">MTBPR1_50200</name>
</gene>
<dbReference type="Gene3D" id="3.40.190.10">
    <property type="entry name" value="Periplasmic binding protein-like II"/>
    <property type="match status" value="2"/>
</dbReference>
<reference evidence="2 3" key="1">
    <citation type="submission" date="2016-07" db="EMBL/GenBank/DDBJ databases">
        <authorList>
            <person name="Lefevre C.T."/>
        </authorList>
    </citation>
    <scope>NUCLEOTIDE SEQUENCE [LARGE SCALE GENOMIC DNA]</scope>
    <source>
        <strain evidence="2">PR1</strain>
    </source>
</reference>
<dbReference type="InterPro" id="IPR001638">
    <property type="entry name" value="Solute-binding_3/MltF_N"/>
</dbReference>
<dbReference type="STRING" id="1867952.MTBPR1_50200"/>
<dbReference type="PANTHER" id="PTHR38834">
    <property type="entry name" value="PERIPLASMIC SUBSTRATE BINDING PROTEIN FAMILY 3"/>
    <property type="match status" value="1"/>
</dbReference>
<proteinExistence type="predicted"/>
<dbReference type="RefSeq" id="WP_069189466.1">
    <property type="nucleotide sequence ID" value="NZ_FLYE01000044.1"/>
</dbReference>
<accession>A0A1C3RJH7</accession>
<protein>
    <submittedName>
        <fullName evidence="2">Extracellular solute-binding protein</fullName>
    </submittedName>
</protein>
<evidence type="ECO:0000259" key="1">
    <source>
        <dbReference type="Pfam" id="PF00497"/>
    </source>
</evidence>
<evidence type="ECO:0000313" key="2">
    <source>
        <dbReference type="EMBL" id="SCA57444.1"/>
    </source>
</evidence>
<organism evidence="2 3">
    <name type="scientific">Candidatus Terasakiella magnetica</name>
    <dbReference type="NCBI Taxonomy" id="1867952"/>
    <lineage>
        <taxon>Bacteria</taxon>
        <taxon>Pseudomonadati</taxon>
        <taxon>Pseudomonadota</taxon>
        <taxon>Alphaproteobacteria</taxon>
        <taxon>Rhodospirillales</taxon>
        <taxon>Terasakiellaceae</taxon>
        <taxon>Terasakiella</taxon>
    </lineage>
</organism>